<protein>
    <submittedName>
        <fullName evidence="2">Amidohydrolase family protein</fullName>
    </submittedName>
</protein>
<evidence type="ECO:0000259" key="1">
    <source>
        <dbReference type="Pfam" id="PF07969"/>
    </source>
</evidence>
<feature type="domain" description="Amidohydrolase 3" evidence="1">
    <location>
        <begin position="189"/>
        <end position="397"/>
    </location>
</feature>
<sequence length="410" mass="43548">MFEFVLREARIDGRDDLADIGVIGGSIAAIEPRLPEGAPDRSAEGRFVCTGFVDAHIHLDKAGILDRCPICEGTLKEAVSLTAAAKAGFRANDVHARAETVLKQAIVSGTMAMRSFVETDPRVGLASFEALTQLKRDYASMIDLDLCAFAQEGLTQEMATYDLLIAALEHGATSVGGCPYTDPDPARHIDLVLDLAERFAVPADFHIDFDLDPEGSDLPALISSVKARGLQGRVSVGHASKLSAMAPERFRELAGQLAEADVGVVVLPATDLYLMGRGAERLAPRGMARADLLAKAGVRTAVATNNVLNPFTPFGDASLIRMANLYANVAQLGTDEQIAQSFGMIGEAAASVLGLLRDSAPTVGAPADLLILDATSAIEAVRRIAQPIAGWKKGRQTFEHPLPRLLRLSS</sequence>
<dbReference type="Proteomes" id="UP001164020">
    <property type="component" value="Chromosome"/>
</dbReference>
<keyword evidence="3" id="KW-1185">Reference proteome</keyword>
<dbReference type="PANTHER" id="PTHR32027">
    <property type="entry name" value="CYTOSINE DEAMINASE"/>
    <property type="match status" value="1"/>
</dbReference>
<dbReference type="CDD" id="cd01293">
    <property type="entry name" value="Bact_CD"/>
    <property type="match status" value="1"/>
</dbReference>
<dbReference type="InterPro" id="IPR032466">
    <property type="entry name" value="Metal_Hydrolase"/>
</dbReference>
<dbReference type="Pfam" id="PF07969">
    <property type="entry name" value="Amidohydro_3"/>
    <property type="match status" value="1"/>
</dbReference>
<evidence type="ECO:0000313" key="3">
    <source>
        <dbReference type="Proteomes" id="UP001164020"/>
    </source>
</evidence>
<proteinExistence type="predicted"/>
<organism evidence="2 3">
    <name type="scientific">Jiella pelagia</name>
    <dbReference type="NCBI Taxonomy" id="2986949"/>
    <lineage>
        <taxon>Bacteria</taxon>
        <taxon>Pseudomonadati</taxon>
        <taxon>Pseudomonadota</taxon>
        <taxon>Alphaproteobacteria</taxon>
        <taxon>Hyphomicrobiales</taxon>
        <taxon>Aurantimonadaceae</taxon>
        <taxon>Jiella</taxon>
    </lineage>
</organism>
<dbReference type="PANTHER" id="PTHR32027:SF9">
    <property type="entry name" value="BLL3847 PROTEIN"/>
    <property type="match status" value="1"/>
</dbReference>
<dbReference type="SUPFAM" id="SSF51556">
    <property type="entry name" value="Metallo-dependent hydrolases"/>
    <property type="match status" value="1"/>
</dbReference>
<dbReference type="Gene3D" id="3.20.20.140">
    <property type="entry name" value="Metal-dependent hydrolases"/>
    <property type="match status" value="1"/>
</dbReference>
<evidence type="ECO:0000313" key="2">
    <source>
        <dbReference type="EMBL" id="WAP68316.1"/>
    </source>
</evidence>
<accession>A0ABY7BZA9</accession>
<dbReference type="Gene3D" id="2.30.40.10">
    <property type="entry name" value="Urease, subunit C, domain 1"/>
    <property type="match status" value="1"/>
</dbReference>
<name>A0ABY7BZA9_9HYPH</name>
<dbReference type="InterPro" id="IPR052349">
    <property type="entry name" value="Metallo-hydrolase_Enzymes"/>
</dbReference>
<dbReference type="EMBL" id="CP114029">
    <property type="protein sequence ID" value="WAP68316.1"/>
    <property type="molecule type" value="Genomic_DNA"/>
</dbReference>
<dbReference type="InterPro" id="IPR013108">
    <property type="entry name" value="Amidohydro_3"/>
</dbReference>
<gene>
    <name evidence="2" type="ORF">OH818_23715</name>
</gene>
<reference evidence="2" key="1">
    <citation type="submission" date="2022-12" db="EMBL/GenBank/DDBJ databases">
        <title>Jiella pelagia sp. nov., isolated from phosphonate enriched culture of Northwest Pacific surface seawater.</title>
        <authorList>
            <person name="Shin D.Y."/>
            <person name="Hwang C.Y."/>
        </authorList>
    </citation>
    <scope>NUCLEOTIDE SEQUENCE</scope>
    <source>
        <strain evidence="2">HL-NP1</strain>
    </source>
</reference>
<dbReference type="SUPFAM" id="SSF51338">
    <property type="entry name" value="Composite domain of metallo-dependent hydrolases"/>
    <property type="match status" value="1"/>
</dbReference>
<dbReference type="InterPro" id="IPR011059">
    <property type="entry name" value="Metal-dep_hydrolase_composite"/>
</dbReference>